<dbReference type="AlphaFoldDB" id="A0A7W7C897"/>
<evidence type="ECO:0000313" key="4">
    <source>
        <dbReference type="EMBL" id="MBB4676379.1"/>
    </source>
</evidence>
<protein>
    <submittedName>
        <fullName evidence="4">Guanyl-specific ribonuclease Sa</fullName>
    </submittedName>
</protein>
<dbReference type="Pfam" id="PF00545">
    <property type="entry name" value="Ribonuclease"/>
    <property type="match status" value="1"/>
</dbReference>
<dbReference type="InterPro" id="IPR016191">
    <property type="entry name" value="Ribonuclease/ribotoxin"/>
</dbReference>
<dbReference type="Gene3D" id="3.10.450.30">
    <property type="entry name" value="Microbial ribonucleases"/>
    <property type="match status" value="1"/>
</dbReference>
<gene>
    <name evidence="4" type="ORF">HNR67_002497</name>
</gene>
<comment type="caution">
    <text evidence="4">The sequence shown here is derived from an EMBL/GenBank/DDBJ whole genome shotgun (WGS) entry which is preliminary data.</text>
</comment>
<feature type="region of interest" description="Disordered" evidence="3">
    <location>
        <begin position="33"/>
        <end position="62"/>
    </location>
</feature>
<dbReference type="RefSeq" id="WP_185002211.1">
    <property type="nucleotide sequence ID" value="NZ_BAAAUI010000056.1"/>
</dbReference>
<evidence type="ECO:0000256" key="3">
    <source>
        <dbReference type="SAM" id="MobiDB-lite"/>
    </source>
</evidence>
<evidence type="ECO:0000256" key="2">
    <source>
        <dbReference type="ARBA" id="ARBA00022801"/>
    </source>
</evidence>
<dbReference type="GO" id="GO:0016787">
    <property type="term" value="F:hydrolase activity"/>
    <property type="evidence" value="ECO:0007669"/>
    <property type="project" value="UniProtKB-KW"/>
</dbReference>
<feature type="compositionally biased region" description="Low complexity" evidence="3">
    <location>
        <begin position="43"/>
        <end position="61"/>
    </location>
</feature>
<dbReference type="GO" id="GO:0004521">
    <property type="term" value="F:RNA endonuclease activity"/>
    <property type="evidence" value="ECO:0007669"/>
    <property type="project" value="InterPro"/>
</dbReference>
<sequence>MTSRKRITLALAGLLGLVLVGWFARGLIGGDTTAPPSKTTVVSSQQAGGATSSGKATRSGGEVTEALSKLPAEAARTWKLIQSNGPFPHPDRDGVEFGNREKRLPSQGKGYYREYTVPTPGERTRGARRLVTGGGTKELYYTADHYESFVKVDPNR</sequence>
<evidence type="ECO:0000313" key="5">
    <source>
        <dbReference type="Proteomes" id="UP000533598"/>
    </source>
</evidence>
<dbReference type="GO" id="GO:0003723">
    <property type="term" value="F:RNA binding"/>
    <property type="evidence" value="ECO:0007669"/>
    <property type="project" value="InterPro"/>
</dbReference>
<dbReference type="Proteomes" id="UP000533598">
    <property type="component" value="Unassembled WGS sequence"/>
</dbReference>
<proteinExistence type="predicted"/>
<accession>A0A7W7C897</accession>
<feature type="compositionally biased region" description="Basic and acidic residues" evidence="3">
    <location>
        <begin position="89"/>
        <end position="104"/>
    </location>
</feature>
<reference evidence="4 5" key="1">
    <citation type="submission" date="2020-08" db="EMBL/GenBank/DDBJ databases">
        <title>Sequencing the genomes of 1000 actinobacteria strains.</title>
        <authorList>
            <person name="Klenk H.-P."/>
        </authorList>
    </citation>
    <scope>NUCLEOTIDE SEQUENCE [LARGE SCALE GENOMIC DNA]</scope>
    <source>
        <strain evidence="4 5">DSM 44230</strain>
    </source>
</reference>
<organism evidence="4 5">
    <name type="scientific">Crossiella cryophila</name>
    <dbReference type="NCBI Taxonomy" id="43355"/>
    <lineage>
        <taxon>Bacteria</taxon>
        <taxon>Bacillati</taxon>
        <taxon>Actinomycetota</taxon>
        <taxon>Actinomycetes</taxon>
        <taxon>Pseudonocardiales</taxon>
        <taxon>Pseudonocardiaceae</taxon>
        <taxon>Crossiella</taxon>
    </lineage>
</organism>
<keyword evidence="5" id="KW-1185">Reference proteome</keyword>
<evidence type="ECO:0000256" key="1">
    <source>
        <dbReference type="ARBA" id="ARBA00022722"/>
    </source>
</evidence>
<dbReference type="InterPro" id="IPR000026">
    <property type="entry name" value="N1-like"/>
</dbReference>
<keyword evidence="2" id="KW-0378">Hydrolase</keyword>
<keyword evidence="1" id="KW-0540">Nuclease</keyword>
<dbReference type="SUPFAM" id="SSF53933">
    <property type="entry name" value="Microbial ribonucleases"/>
    <property type="match status" value="1"/>
</dbReference>
<name>A0A7W7C897_9PSEU</name>
<feature type="region of interest" description="Disordered" evidence="3">
    <location>
        <begin position="82"/>
        <end position="127"/>
    </location>
</feature>
<dbReference type="EMBL" id="JACHMH010000001">
    <property type="protein sequence ID" value="MBB4676379.1"/>
    <property type="molecule type" value="Genomic_DNA"/>
</dbReference>